<gene>
    <name evidence="1" type="ORF">K491DRAFT_693824</name>
</gene>
<reference evidence="1" key="1">
    <citation type="journal article" date="2020" name="Stud. Mycol.">
        <title>101 Dothideomycetes genomes: a test case for predicting lifestyles and emergence of pathogens.</title>
        <authorList>
            <person name="Haridas S."/>
            <person name="Albert R."/>
            <person name="Binder M."/>
            <person name="Bloem J."/>
            <person name="Labutti K."/>
            <person name="Salamov A."/>
            <person name="Andreopoulos B."/>
            <person name="Baker S."/>
            <person name="Barry K."/>
            <person name="Bills G."/>
            <person name="Bluhm B."/>
            <person name="Cannon C."/>
            <person name="Castanera R."/>
            <person name="Culley D."/>
            <person name="Daum C."/>
            <person name="Ezra D."/>
            <person name="Gonzalez J."/>
            <person name="Henrissat B."/>
            <person name="Kuo A."/>
            <person name="Liang C."/>
            <person name="Lipzen A."/>
            <person name="Lutzoni F."/>
            <person name="Magnuson J."/>
            <person name="Mondo S."/>
            <person name="Nolan M."/>
            <person name="Ohm R."/>
            <person name="Pangilinan J."/>
            <person name="Park H.-J."/>
            <person name="Ramirez L."/>
            <person name="Alfaro M."/>
            <person name="Sun H."/>
            <person name="Tritt A."/>
            <person name="Yoshinaga Y."/>
            <person name="Zwiers L.-H."/>
            <person name="Turgeon B."/>
            <person name="Goodwin S."/>
            <person name="Spatafora J."/>
            <person name="Crous P."/>
            <person name="Grigoriev I."/>
        </authorList>
    </citation>
    <scope>NUCLEOTIDE SEQUENCE</scope>
    <source>
        <strain evidence="1">CBS 122681</strain>
    </source>
</reference>
<accession>A0A6A6T422</accession>
<protein>
    <submittedName>
        <fullName evidence="1">Uncharacterized protein</fullName>
    </submittedName>
</protein>
<name>A0A6A6T422_9PLEO</name>
<evidence type="ECO:0000313" key="1">
    <source>
        <dbReference type="EMBL" id="KAF2654520.1"/>
    </source>
</evidence>
<sequence length="58" mass="6479">MIRTSNQHRWTQDEALDFSICSHHYCLSARVALARHCPEPSAPSVAQTAHPALLPSLR</sequence>
<keyword evidence="2" id="KW-1185">Reference proteome</keyword>
<dbReference type="Proteomes" id="UP000799324">
    <property type="component" value="Unassembled WGS sequence"/>
</dbReference>
<dbReference type="AlphaFoldDB" id="A0A6A6T422"/>
<organism evidence="1 2">
    <name type="scientific">Lophiostoma macrostomum CBS 122681</name>
    <dbReference type="NCBI Taxonomy" id="1314788"/>
    <lineage>
        <taxon>Eukaryota</taxon>
        <taxon>Fungi</taxon>
        <taxon>Dikarya</taxon>
        <taxon>Ascomycota</taxon>
        <taxon>Pezizomycotina</taxon>
        <taxon>Dothideomycetes</taxon>
        <taxon>Pleosporomycetidae</taxon>
        <taxon>Pleosporales</taxon>
        <taxon>Lophiostomataceae</taxon>
        <taxon>Lophiostoma</taxon>
    </lineage>
</organism>
<evidence type="ECO:0000313" key="2">
    <source>
        <dbReference type="Proteomes" id="UP000799324"/>
    </source>
</evidence>
<proteinExistence type="predicted"/>
<dbReference type="EMBL" id="MU004363">
    <property type="protein sequence ID" value="KAF2654520.1"/>
    <property type="molecule type" value="Genomic_DNA"/>
</dbReference>